<proteinExistence type="predicted"/>
<reference evidence="2 3" key="1">
    <citation type="submission" date="2018-06" db="EMBL/GenBank/DDBJ databases">
        <title>Complete Genomes of Monosporascus.</title>
        <authorList>
            <person name="Robinson A.J."/>
            <person name="Natvig D.O."/>
        </authorList>
    </citation>
    <scope>NUCLEOTIDE SEQUENCE [LARGE SCALE GENOMIC DNA]</scope>
    <source>
        <strain evidence="2 3">CBS 110550</strain>
    </source>
</reference>
<dbReference type="AlphaFoldDB" id="A0A4Q4SST0"/>
<dbReference type="InterPro" id="IPR043504">
    <property type="entry name" value="Peptidase_S1_PA_chymotrypsin"/>
</dbReference>
<comment type="caution">
    <text evidence="2">The sequence shown here is derived from an EMBL/GenBank/DDBJ whole genome shotgun (WGS) entry which is preliminary data.</text>
</comment>
<dbReference type="Gene3D" id="2.40.10.10">
    <property type="entry name" value="Trypsin-like serine proteases"/>
    <property type="match status" value="1"/>
</dbReference>
<name>A0A4Q4SST0_9PEZI</name>
<evidence type="ECO:0000313" key="3">
    <source>
        <dbReference type="Proteomes" id="UP000293360"/>
    </source>
</evidence>
<dbReference type="STRING" id="155417.A0A4Q4SST0"/>
<dbReference type="Proteomes" id="UP000293360">
    <property type="component" value="Unassembled WGS sequence"/>
</dbReference>
<dbReference type="OrthoDB" id="5424209at2759"/>
<feature type="region of interest" description="Disordered" evidence="1">
    <location>
        <begin position="526"/>
        <end position="547"/>
    </location>
</feature>
<gene>
    <name evidence="2" type="ORF">DL764_010555</name>
</gene>
<evidence type="ECO:0000313" key="2">
    <source>
        <dbReference type="EMBL" id="RYO73591.1"/>
    </source>
</evidence>
<evidence type="ECO:0000256" key="1">
    <source>
        <dbReference type="SAM" id="MobiDB-lite"/>
    </source>
</evidence>
<dbReference type="EMBL" id="QJNU01001612">
    <property type="protein sequence ID" value="RYO73591.1"/>
    <property type="molecule type" value="Genomic_DNA"/>
</dbReference>
<sequence length="586" mass="65677">MSSSEHIGHLGLGIPGPSVQDTASSLVPYEPSPEERDQYYYGLAEKPKLVARTSCSIWTKPQHEEGWDQELCQSRKLYAAIGEHDVVQKWSKILCVQVARALENCHWNYFFPIRIGLKEYSFRDSCPVILLIAVDKDTLSWKDGITAALQCRSILRDFQIGDVEVAILEGRCHRTAISTDLETLFDPDDEAQQTVRETMIPMLSSLGYPLGYLEDRKGQGTPGLYLKFDGHAPIYGLTCRHVVHGDREADHSHKFPGGERPQYHIQGTQTTFDNWERKLQTELAECRSFTEPLENIHESWNSYRQYNEKRPRFRLTDNQRKQLDSGKAEAAFIEKVLEFVSQSAQKDKRKVGQLAFHPAFQVSAQKPGYLRDWALIELDLKKYASSSKNQVFIGDKGLAEMKARRFGAMATTLVKGSLPLLGVTPAEYTQAQVFLSDTSDEEYIKNQNMVGKRGARTGLTFGVKNEIEAVIRSPGCGLDGQLTWEMLIVPSKDYEKFSDGGDSGSCVFDFEGRIVGLVTGSTHEPAFKDGKRKKHAGDDASPDTAEEVDATALGTKVDGTDITFVSPIQWVLDDIEDFTGMKPQIV</sequence>
<protein>
    <submittedName>
        <fullName evidence="2">Uncharacterized protein</fullName>
    </submittedName>
</protein>
<keyword evidence="3" id="KW-1185">Reference proteome</keyword>
<accession>A0A4Q4SST0</accession>
<organism evidence="2 3">
    <name type="scientific">Monosporascus ibericus</name>
    <dbReference type="NCBI Taxonomy" id="155417"/>
    <lineage>
        <taxon>Eukaryota</taxon>
        <taxon>Fungi</taxon>
        <taxon>Dikarya</taxon>
        <taxon>Ascomycota</taxon>
        <taxon>Pezizomycotina</taxon>
        <taxon>Sordariomycetes</taxon>
        <taxon>Xylariomycetidae</taxon>
        <taxon>Xylariales</taxon>
        <taxon>Xylariales incertae sedis</taxon>
        <taxon>Monosporascus</taxon>
    </lineage>
</organism>
<feature type="region of interest" description="Disordered" evidence="1">
    <location>
        <begin position="1"/>
        <end position="31"/>
    </location>
</feature>